<reference evidence="1 2" key="1">
    <citation type="submission" date="2016-03" db="EMBL/GenBank/DDBJ databases">
        <authorList>
            <person name="Ploux O."/>
        </authorList>
    </citation>
    <scope>NUCLEOTIDE SEQUENCE [LARGE SCALE GENOMIC DNA]</scope>
    <source>
        <strain evidence="1 2">BER2</strain>
    </source>
</reference>
<proteinExistence type="predicted"/>
<comment type="caution">
    <text evidence="1">The sequence shown here is derived from an EMBL/GenBank/DDBJ whole genome shotgun (WGS) entry which is preliminary data.</text>
</comment>
<gene>
    <name evidence="1" type="ORF">AZI85_16100</name>
</gene>
<accession>A0A150WTW3</accession>
<organism evidence="1 2">
    <name type="scientific">Bdellovibrio bacteriovorus</name>
    <dbReference type="NCBI Taxonomy" id="959"/>
    <lineage>
        <taxon>Bacteria</taxon>
        <taxon>Pseudomonadati</taxon>
        <taxon>Bdellovibrionota</taxon>
        <taxon>Bdellovibrionia</taxon>
        <taxon>Bdellovibrionales</taxon>
        <taxon>Pseudobdellovibrionaceae</taxon>
        <taxon>Bdellovibrio</taxon>
    </lineage>
</organism>
<name>A0A150WTW3_BDEBC</name>
<dbReference type="RefSeq" id="WP_063243127.1">
    <property type="nucleotide sequence ID" value="NZ_LUKF01000005.1"/>
</dbReference>
<dbReference type="AlphaFoldDB" id="A0A150WTW3"/>
<protein>
    <submittedName>
        <fullName evidence="1">Uncharacterized protein</fullName>
    </submittedName>
</protein>
<evidence type="ECO:0000313" key="1">
    <source>
        <dbReference type="EMBL" id="KYG69915.1"/>
    </source>
</evidence>
<dbReference type="SUPFAM" id="SSF52266">
    <property type="entry name" value="SGNH hydrolase"/>
    <property type="match status" value="1"/>
</dbReference>
<dbReference type="EMBL" id="LUKF01000005">
    <property type="protein sequence ID" value="KYG69915.1"/>
    <property type="molecule type" value="Genomic_DNA"/>
</dbReference>
<evidence type="ECO:0000313" key="2">
    <source>
        <dbReference type="Proteomes" id="UP000075391"/>
    </source>
</evidence>
<dbReference type="Proteomes" id="UP000075391">
    <property type="component" value="Unassembled WGS sequence"/>
</dbReference>
<sequence length="333" mass="37895">MTSKNSIILFGLFSVLLLVLVGAINYSLDPQCYYRCETVEPSKKTLNTYYQAAQRVLAFPETELIILGSSRGETTPPLWIEKETGLKTLNLSVSGAELITKLTLLKIAEENAKLKKVIWLADYFDLIGESTDSKIKNTPALRKYFLSKTTEEGVQQKIKYLQSLIDHNTLEASLHFIGNREATTISKGAGSELRITDCESEDFKGKESAESLRKEVDLLYQNYAHGVLKPLQNPDSLKIFSDEMKRLRLHDVDVIILITPYHPEFLTRLKNEYPDIFEKHQKWIKALKSLETDGIKVVDSFQGMDEDDGSPKYWNDGVHFTCHYSIKMLSESL</sequence>
<dbReference type="OrthoDB" id="5294177at2"/>